<dbReference type="Gramene" id="TraesNOR2B03G01066430.1">
    <property type="protein sequence ID" value="TraesNOR2B03G01066430.1"/>
    <property type="gene ID" value="TraesNOR2B03G01066430"/>
</dbReference>
<dbReference type="AlphaFoldDB" id="A0A3B6CF51"/>
<evidence type="ECO:0000313" key="2">
    <source>
        <dbReference type="EnsemblPlants" id="TraesCS2B02G547900.1"/>
    </source>
</evidence>
<dbReference type="SMR" id="A0A3B6CF51"/>
<accession>A0A3B6CF51</accession>
<protein>
    <recommendedName>
        <fullName evidence="4">Knottin scorpion toxin-like domain-containing protein</fullName>
    </recommendedName>
</protein>
<dbReference type="SUPFAM" id="SSF57095">
    <property type="entry name" value="Scorpion toxin-like"/>
    <property type="match status" value="1"/>
</dbReference>
<sequence length="82" mass="8739">MALIRINSSVHFLMALMMISSTLLSSEASGRNIGMEANIGVEGRREPYTPCSDPSFCNDICKRDGKGGGTCSGGACYCNRDL</sequence>
<dbReference type="Proteomes" id="UP000019116">
    <property type="component" value="Chromosome 2B"/>
</dbReference>
<evidence type="ECO:0000313" key="3">
    <source>
        <dbReference type="Proteomes" id="UP000019116"/>
    </source>
</evidence>
<dbReference type="Gramene" id="TraesCAD_scaffold_062759_01G000400.1">
    <property type="protein sequence ID" value="TraesCAD_scaffold_062759_01G000400.1"/>
    <property type="gene ID" value="TraesCAD_scaffold_062759_01G000400"/>
</dbReference>
<feature type="chain" id="PRO_5043172376" description="Knottin scorpion toxin-like domain-containing protein" evidence="1">
    <location>
        <begin position="29"/>
        <end position="82"/>
    </location>
</feature>
<dbReference type="Gramene" id="TraesMAC2B03G01048120.1">
    <property type="protein sequence ID" value="TraesMAC2B03G01048120.1"/>
    <property type="gene ID" value="TraesMAC2B03G01048120"/>
</dbReference>
<dbReference type="Gramene" id="TraesARI2B03G01066540.1">
    <property type="protein sequence ID" value="TraesARI2B03G01066540.1"/>
    <property type="gene ID" value="TraesARI2B03G01066540"/>
</dbReference>
<dbReference type="Gramene" id="TraesCS2B02G547900.1">
    <property type="protein sequence ID" value="TraesCS2B02G547900.1"/>
    <property type="gene ID" value="TraesCS2B02G547900"/>
</dbReference>
<dbReference type="Gramene" id="TraesROB_scaffold_066995_01G000300.1">
    <property type="protein sequence ID" value="TraesROB_scaffold_066995_01G000300.1"/>
    <property type="gene ID" value="TraesROB_scaffold_066995_01G000300"/>
</dbReference>
<dbReference type="InterPro" id="IPR036574">
    <property type="entry name" value="Scorpion_toxin-like_sf"/>
</dbReference>
<reference evidence="2" key="2">
    <citation type="submission" date="2018-10" db="UniProtKB">
        <authorList>
            <consortium name="EnsemblPlants"/>
        </authorList>
    </citation>
    <scope>IDENTIFICATION</scope>
</reference>
<proteinExistence type="predicted"/>
<dbReference type="Gramene" id="TraesCS2B03G1375800.1">
    <property type="protein sequence ID" value="TraesCS2B03G1375800.1.CDS"/>
    <property type="gene ID" value="TraesCS2B03G1375800"/>
</dbReference>
<evidence type="ECO:0008006" key="4">
    <source>
        <dbReference type="Google" id="ProtNLM"/>
    </source>
</evidence>
<keyword evidence="3" id="KW-1185">Reference proteome</keyword>
<dbReference type="Gene3D" id="3.30.30.10">
    <property type="entry name" value="Knottin, scorpion toxin-like"/>
    <property type="match status" value="1"/>
</dbReference>
<reference evidence="2" key="1">
    <citation type="submission" date="2018-08" db="EMBL/GenBank/DDBJ databases">
        <authorList>
            <person name="Rossello M."/>
        </authorList>
    </citation>
    <scope>NUCLEOTIDE SEQUENCE [LARGE SCALE GENOMIC DNA]</scope>
    <source>
        <strain evidence="2">cv. Chinese Spring</strain>
    </source>
</reference>
<dbReference type="Gramene" id="TraesWEE_scaffold_062977_01G000300.1">
    <property type="protein sequence ID" value="TraesWEE_scaffold_062977_01G000300.1"/>
    <property type="gene ID" value="TraesWEE_scaffold_062977_01G000300"/>
</dbReference>
<dbReference type="Gramene" id="TraesCLE_scaffold_073229_01G000300.1">
    <property type="protein sequence ID" value="TraesCLE_scaffold_073229_01G000300.1"/>
    <property type="gene ID" value="TraesCLE_scaffold_073229_01G000300"/>
</dbReference>
<name>A0A3B6CF51_WHEAT</name>
<keyword evidence="1" id="KW-0732">Signal</keyword>
<feature type="signal peptide" evidence="1">
    <location>
        <begin position="1"/>
        <end position="28"/>
    </location>
</feature>
<organism evidence="2">
    <name type="scientific">Triticum aestivum</name>
    <name type="common">Wheat</name>
    <dbReference type="NCBI Taxonomy" id="4565"/>
    <lineage>
        <taxon>Eukaryota</taxon>
        <taxon>Viridiplantae</taxon>
        <taxon>Streptophyta</taxon>
        <taxon>Embryophyta</taxon>
        <taxon>Tracheophyta</taxon>
        <taxon>Spermatophyta</taxon>
        <taxon>Magnoliopsida</taxon>
        <taxon>Liliopsida</taxon>
        <taxon>Poales</taxon>
        <taxon>Poaceae</taxon>
        <taxon>BOP clade</taxon>
        <taxon>Pooideae</taxon>
        <taxon>Triticodae</taxon>
        <taxon>Triticeae</taxon>
        <taxon>Triticinae</taxon>
        <taxon>Triticum</taxon>
    </lineage>
</organism>
<evidence type="ECO:0000256" key="1">
    <source>
        <dbReference type="SAM" id="SignalP"/>
    </source>
</evidence>
<dbReference type="Gramene" id="TraesPARA_EIv1.0_0488250.1">
    <property type="protein sequence ID" value="TraesPARA_EIv1.0_0488250.1.CDS"/>
    <property type="gene ID" value="TraesPARA_EIv1.0_0488250"/>
</dbReference>
<dbReference type="EnsemblPlants" id="TraesCS2B02G547900.1">
    <property type="protein sequence ID" value="TraesCS2B02G547900.1"/>
    <property type="gene ID" value="TraesCS2B02G547900"/>
</dbReference>
<dbReference type="Gramene" id="TraesSYM2B03G01065830.1">
    <property type="protein sequence ID" value="TraesSYM2B03G01065830.1"/>
    <property type="gene ID" value="TraesSYM2B03G01065830"/>
</dbReference>